<dbReference type="Proteomes" id="UP000282378">
    <property type="component" value="Unassembled WGS sequence"/>
</dbReference>
<proteinExistence type="predicted"/>
<name>A0A3M2TVQ0_PSEYM</name>
<sequence>MQLSRQDEPLYLGLAETLRDELAGYQPGDYLPAE</sequence>
<accession>A0A3M2TVQ0</accession>
<gene>
    <name evidence="1" type="ORF">APX70_08139</name>
</gene>
<evidence type="ECO:0000313" key="1">
    <source>
        <dbReference type="EMBL" id="RML18879.1"/>
    </source>
</evidence>
<protein>
    <submittedName>
        <fullName evidence="1">Uncharacterized protein</fullName>
    </submittedName>
</protein>
<dbReference type="AlphaFoldDB" id="A0A3M2TVQ0"/>
<comment type="caution">
    <text evidence="1">The sequence shown here is derived from an EMBL/GenBank/DDBJ whole genome shotgun (WGS) entry which is preliminary data.</text>
</comment>
<feature type="non-terminal residue" evidence="1">
    <location>
        <position position="34"/>
    </location>
</feature>
<dbReference type="EMBL" id="RBNL01005000">
    <property type="protein sequence ID" value="RML18879.1"/>
    <property type="molecule type" value="Genomic_DNA"/>
</dbReference>
<evidence type="ECO:0000313" key="2">
    <source>
        <dbReference type="Proteomes" id="UP000282378"/>
    </source>
</evidence>
<organism evidence="1 2">
    <name type="scientific">Pseudomonas syringae pv. maculicola</name>
    <dbReference type="NCBI Taxonomy" id="59511"/>
    <lineage>
        <taxon>Bacteria</taxon>
        <taxon>Pseudomonadati</taxon>
        <taxon>Pseudomonadota</taxon>
        <taxon>Gammaproteobacteria</taxon>
        <taxon>Pseudomonadales</taxon>
        <taxon>Pseudomonadaceae</taxon>
        <taxon>Pseudomonas</taxon>
    </lineage>
</organism>
<reference evidence="1 2" key="1">
    <citation type="submission" date="2018-08" db="EMBL/GenBank/DDBJ databases">
        <title>Recombination of ecologically and evolutionarily significant loci maintains genetic cohesion in the Pseudomonas syringae species complex.</title>
        <authorList>
            <person name="Dillon M."/>
            <person name="Thakur S."/>
            <person name="Almeida R.N.D."/>
            <person name="Weir B.S."/>
            <person name="Guttman D.S."/>
        </authorList>
    </citation>
    <scope>NUCLEOTIDE SEQUENCE [LARGE SCALE GENOMIC DNA]</scope>
    <source>
        <strain evidence="1 2">88_10</strain>
    </source>
</reference>